<dbReference type="SMART" id="SM00324">
    <property type="entry name" value="RhoGAP"/>
    <property type="match status" value="1"/>
</dbReference>
<dbReference type="CDD" id="cd00030">
    <property type="entry name" value="C2"/>
    <property type="match status" value="1"/>
</dbReference>
<comment type="caution">
    <text evidence="5">The sequence shown here is derived from an EMBL/GenBank/DDBJ whole genome shotgun (WGS) entry which is preliminary data.</text>
</comment>
<dbReference type="GO" id="GO:0097060">
    <property type="term" value="C:synaptic membrane"/>
    <property type="evidence" value="ECO:0007669"/>
    <property type="project" value="TreeGrafter"/>
</dbReference>
<dbReference type="AlphaFoldDB" id="A0AAV6UNM1"/>
<dbReference type="Pfam" id="PF25336">
    <property type="entry name" value="C2_SYDE"/>
    <property type="match status" value="1"/>
</dbReference>
<evidence type="ECO:0000259" key="4">
    <source>
        <dbReference type="PROSITE" id="PS50238"/>
    </source>
</evidence>
<evidence type="ECO:0000313" key="6">
    <source>
        <dbReference type="Proteomes" id="UP000827092"/>
    </source>
</evidence>
<feature type="compositionally biased region" description="Basic and acidic residues" evidence="2">
    <location>
        <begin position="176"/>
        <end position="190"/>
    </location>
</feature>
<dbReference type="Proteomes" id="UP000827092">
    <property type="component" value="Unassembled WGS sequence"/>
</dbReference>
<dbReference type="InterPro" id="IPR052118">
    <property type="entry name" value="Rho-GAP_regulator"/>
</dbReference>
<feature type="region of interest" description="Disordered" evidence="2">
    <location>
        <begin position="614"/>
        <end position="644"/>
    </location>
</feature>
<feature type="compositionally biased region" description="Polar residues" evidence="2">
    <location>
        <begin position="536"/>
        <end position="548"/>
    </location>
</feature>
<dbReference type="SUPFAM" id="SSF49562">
    <property type="entry name" value="C2 domain (Calcium/lipid-binding domain, CaLB)"/>
    <property type="match status" value="1"/>
</dbReference>
<dbReference type="Gene3D" id="1.10.555.10">
    <property type="entry name" value="Rho GTPase activation protein"/>
    <property type="match status" value="1"/>
</dbReference>
<evidence type="ECO:0000259" key="3">
    <source>
        <dbReference type="PROSITE" id="PS50004"/>
    </source>
</evidence>
<dbReference type="Gene3D" id="2.60.40.150">
    <property type="entry name" value="C2 domain"/>
    <property type="match status" value="1"/>
</dbReference>
<feature type="compositionally biased region" description="Low complexity" evidence="2">
    <location>
        <begin position="342"/>
        <end position="351"/>
    </location>
</feature>
<dbReference type="PANTHER" id="PTHR46150">
    <property type="entry name" value="RHO GTPASE-ACTIVATING PROTEIN 100F"/>
    <property type="match status" value="1"/>
</dbReference>
<name>A0AAV6UNM1_9ARAC</name>
<feature type="compositionally biased region" description="Basic and acidic residues" evidence="2">
    <location>
        <begin position="139"/>
        <end position="148"/>
    </location>
</feature>
<dbReference type="GO" id="GO:0007165">
    <property type="term" value="P:signal transduction"/>
    <property type="evidence" value="ECO:0007669"/>
    <property type="project" value="InterPro"/>
</dbReference>
<feature type="domain" description="C2" evidence="3">
    <location>
        <begin position="664"/>
        <end position="783"/>
    </location>
</feature>
<evidence type="ECO:0000256" key="1">
    <source>
        <dbReference type="ARBA" id="ARBA00022468"/>
    </source>
</evidence>
<feature type="domain" description="Rho-GAP" evidence="4">
    <location>
        <begin position="818"/>
        <end position="1012"/>
    </location>
</feature>
<keyword evidence="6" id="KW-1185">Reference proteome</keyword>
<accession>A0AAV6UNM1</accession>
<gene>
    <name evidence="5" type="ORF">JTE90_003240</name>
</gene>
<dbReference type="InterPro" id="IPR000198">
    <property type="entry name" value="RhoGAP_dom"/>
</dbReference>
<feature type="compositionally biased region" description="Basic and acidic residues" evidence="2">
    <location>
        <begin position="326"/>
        <end position="338"/>
    </location>
</feature>
<dbReference type="InterPro" id="IPR057459">
    <property type="entry name" value="SYDE1/2_C2"/>
</dbReference>
<dbReference type="EMBL" id="JAFNEN010000326">
    <property type="protein sequence ID" value="KAG8185702.1"/>
    <property type="molecule type" value="Genomic_DNA"/>
</dbReference>
<dbReference type="GO" id="GO:0016477">
    <property type="term" value="P:cell migration"/>
    <property type="evidence" value="ECO:0007669"/>
    <property type="project" value="TreeGrafter"/>
</dbReference>
<dbReference type="InterPro" id="IPR008936">
    <property type="entry name" value="Rho_GTPase_activation_prot"/>
</dbReference>
<protein>
    <recommendedName>
        <fullName evidence="7">Rho GTPase-activating protein 100F</fullName>
    </recommendedName>
</protein>
<sequence>MLAVNLVGMSLDDVVIVMSIPRRLVLTIRSHVNSSGTRVWALTRRATLEGRPPVVVLKKVIFFSLMVSDLVLGSVGDEVLAVNLVDVSRMSLDDVVIVMSIPRRLVLTIRSRVHSSGTRVRELTRRPKQEGSLPVVVLKKETVDDRSNGENSENGHLIRARTKGLPPEIPAIAVKLSEKDHQRERKRYEQPHCPPPEYGRSLGASASPKIAHHHHPYHHPPPTHQQYTASRRREEPLQSTPRWVVTEQPKVVPYHSSTYQDSYESSHHQPSKSYQDHQHTPKSYPDPYDTSHQNTYQDPLSYDQQKSYQDSLSRQHTTKTYPDPYESTRHQDPSRTYERQPGSYDYGSYDGYDNKGYEAPRYEAHHRRTRSMVPPSRGGAGYYDIAAATPLRRSTGMLRSECSGLEDYHTSSRQRDEYRRRSFRVSPTVQHRGRVRRYGGGATDGGILRRRGDFLESASDTEAQQESCWTMGKRRGAAQYGGRSHSLPRCLRSGGFGGGRQHHQAVRFTTYDSQEESDGAVSAPELPATRSLRRPTPSSGPTRNGGVFTSNEYRAWMSRAPSTSAIYERLRRGQQQQRTPGLGRVAYSAESLLDTVRQEEYRGIYTFPRRLHTPCSEDGASSLPGGRTRPHSVVPHPTPVKPSEDRLHLVSLDPRDFNKYRARPTITPVTSLPGPTKGHSGLLWVHLLSGRGLRGPGTPNGDPFRDLYCVIEVDRVHKARTVVRTGEHSFDWDEIFEIDLVENREVAFLLYTWDPRFRHKLCYKGVLHLSALLRESPVHSLALKLEPRGTLYLKMRHKGPAHTFQRMPSTALEGVFGVDIETVLVREDSGFGVPLIVKRCTEEVERRGLDIVGIYRLCGSALRKRILRDEFERSALTADLSVEHVPDINVVTSLLKDYLRELPEPLLSRSLYEMLVDGLSVCLPDDPEGSAKLMFSILECLPKSNLCTVLLLLDHLRLVASHCDRNKMAAQALATAFGPALMCHADGPSSTVDIRRPIDVVTFLVDMWPDKRTSWSSSGSGSWDSAVLSELLESLESAWLGRNNYKPLRPESLEDTTHLP</sequence>
<proteinExistence type="predicted"/>
<dbReference type="PROSITE" id="PS50238">
    <property type="entry name" value="RHOGAP"/>
    <property type="match status" value="1"/>
</dbReference>
<keyword evidence="1" id="KW-0343">GTPase activation</keyword>
<dbReference type="Pfam" id="PF00620">
    <property type="entry name" value="RhoGAP"/>
    <property type="match status" value="1"/>
</dbReference>
<evidence type="ECO:0008006" key="7">
    <source>
        <dbReference type="Google" id="ProtNLM"/>
    </source>
</evidence>
<feature type="region of interest" description="Disordered" evidence="2">
    <location>
        <begin position="139"/>
        <end position="351"/>
    </location>
</feature>
<evidence type="ECO:0000313" key="5">
    <source>
        <dbReference type="EMBL" id="KAG8185702.1"/>
    </source>
</evidence>
<dbReference type="GO" id="GO:0005096">
    <property type="term" value="F:GTPase activator activity"/>
    <property type="evidence" value="ECO:0007669"/>
    <property type="project" value="UniProtKB-KW"/>
</dbReference>
<dbReference type="GO" id="GO:0030030">
    <property type="term" value="P:cell projection organization"/>
    <property type="evidence" value="ECO:0007669"/>
    <property type="project" value="TreeGrafter"/>
</dbReference>
<dbReference type="PANTHER" id="PTHR46150:SF3">
    <property type="entry name" value="RHO GTPASE-ACTIVATING PROTEIN 100F"/>
    <property type="match status" value="1"/>
</dbReference>
<dbReference type="SUPFAM" id="SSF48350">
    <property type="entry name" value="GTPase activation domain, GAP"/>
    <property type="match status" value="1"/>
</dbReference>
<evidence type="ECO:0000256" key="2">
    <source>
        <dbReference type="SAM" id="MobiDB-lite"/>
    </source>
</evidence>
<feature type="compositionally biased region" description="Polar residues" evidence="2">
    <location>
        <begin position="290"/>
        <end position="320"/>
    </location>
</feature>
<dbReference type="InterPro" id="IPR035892">
    <property type="entry name" value="C2_domain_sf"/>
</dbReference>
<dbReference type="InterPro" id="IPR000008">
    <property type="entry name" value="C2_dom"/>
</dbReference>
<dbReference type="PROSITE" id="PS50004">
    <property type="entry name" value="C2"/>
    <property type="match status" value="1"/>
</dbReference>
<feature type="region of interest" description="Disordered" evidence="2">
    <location>
        <begin position="510"/>
        <end position="548"/>
    </location>
</feature>
<organism evidence="5 6">
    <name type="scientific">Oedothorax gibbosus</name>
    <dbReference type="NCBI Taxonomy" id="931172"/>
    <lineage>
        <taxon>Eukaryota</taxon>
        <taxon>Metazoa</taxon>
        <taxon>Ecdysozoa</taxon>
        <taxon>Arthropoda</taxon>
        <taxon>Chelicerata</taxon>
        <taxon>Arachnida</taxon>
        <taxon>Araneae</taxon>
        <taxon>Araneomorphae</taxon>
        <taxon>Entelegynae</taxon>
        <taxon>Araneoidea</taxon>
        <taxon>Linyphiidae</taxon>
        <taxon>Erigoninae</taxon>
        <taxon>Oedothorax</taxon>
    </lineage>
</organism>
<dbReference type="GO" id="GO:0046578">
    <property type="term" value="P:regulation of Ras protein signal transduction"/>
    <property type="evidence" value="ECO:0007669"/>
    <property type="project" value="TreeGrafter"/>
</dbReference>
<reference evidence="5 6" key="1">
    <citation type="journal article" date="2022" name="Nat. Ecol. Evol.">
        <title>A masculinizing supergene underlies an exaggerated male reproductive morph in a spider.</title>
        <authorList>
            <person name="Hendrickx F."/>
            <person name="De Corte Z."/>
            <person name="Sonet G."/>
            <person name="Van Belleghem S.M."/>
            <person name="Kostlbacher S."/>
            <person name="Vangestel C."/>
        </authorList>
    </citation>
    <scope>NUCLEOTIDE SEQUENCE [LARGE SCALE GENOMIC DNA]</scope>
    <source>
        <strain evidence="5">W744_W776</strain>
    </source>
</reference>